<gene>
    <name evidence="2" type="ORF">LSUE1_G000911</name>
</gene>
<dbReference type="Proteomes" id="UP000469558">
    <property type="component" value="Unassembled WGS sequence"/>
</dbReference>
<comment type="caution">
    <text evidence="2">The sequence shown here is derived from an EMBL/GenBank/DDBJ whole genome shotgun (WGS) entry which is preliminary data.</text>
</comment>
<keyword evidence="3" id="KW-1185">Reference proteome</keyword>
<dbReference type="EMBL" id="QGMK01000036">
    <property type="protein sequence ID" value="TVY85016.1"/>
    <property type="molecule type" value="Genomic_DNA"/>
</dbReference>
<accession>A0A8T9CIJ6</accession>
<feature type="signal peptide" evidence="1">
    <location>
        <begin position="1"/>
        <end position="18"/>
    </location>
</feature>
<evidence type="ECO:0000313" key="3">
    <source>
        <dbReference type="Proteomes" id="UP000469558"/>
    </source>
</evidence>
<proteinExistence type="predicted"/>
<dbReference type="AlphaFoldDB" id="A0A8T9CIJ6"/>
<sequence length="263" mass="28054">MTIISLLSVLAVASISLASPLTVVERDDKCYPQNMVTDQRDYGCPRKNQLDSNGHCGGIPSQPGKQGCSSYCEVSLAKGYGQEIPFKHGFCQGGISCNIGESESVSTTQTWTISGSGGLGTGEEISKALTGAFDIGASYSWSKTLTYTTSTLHTKELPEGSCGYWTFIPYVMTSCGTVSMTGTKSQSAGYYGTNTYTTCSGTIKDQGNWCNNAFFKDDNGKSDGEVVFVYVDCEKGGVLQDKDIKDGKQPASYWYPGVATGPK</sequence>
<evidence type="ECO:0000256" key="1">
    <source>
        <dbReference type="SAM" id="SignalP"/>
    </source>
</evidence>
<evidence type="ECO:0000313" key="2">
    <source>
        <dbReference type="EMBL" id="TVY85016.1"/>
    </source>
</evidence>
<name>A0A8T9CIJ6_9HELO</name>
<keyword evidence="1" id="KW-0732">Signal</keyword>
<dbReference type="OrthoDB" id="1896086at2759"/>
<protein>
    <submittedName>
        <fullName evidence="2">Uncharacterized protein</fullName>
    </submittedName>
</protein>
<feature type="chain" id="PRO_5035789337" evidence="1">
    <location>
        <begin position="19"/>
        <end position="263"/>
    </location>
</feature>
<reference evidence="2 3" key="1">
    <citation type="submission" date="2018-05" db="EMBL/GenBank/DDBJ databases">
        <title>Genome sequencing and assembly of the regulated plant pathogen Lachnellula willkommii and related sister species for the development of diagnostic species identification markers.</title>
        <authorList>
            <person name="Giroux E."/>
            <person name="Bilodeau G."/>
        </authorList>
    </citation>
    <scope>NUCLEOTIDE SEQUENCE [LARGE SCALE GENOMIC DNA]</scope>
    <source>
        <strain evidence="2 3">CBS 268.59</strain>
    </source>
</reference>
<organism evidence="2 3">
    <name type="scientific">Lachnellula suecica</name>
    <dbReference type="NCBI Taxonomy" id="602035"/>
    <lineage>
        <taxon>Eukaryota</taxon>
        <taxon>Fungi</taxon>
        <taxon>Dikarya</taxon>
        <taxon>Ascomycota</taxon>
        <taxon>Pezizomycotina</taxon>
        <taxon>Leotiomycetes</taxon>
        <taxon>Helotiales</taxon>
        <taxon>Lachnaceae</taxon>
        <taxon>Lachnellula</taxon>
    </lineage>
</organism>